<dbReference type="InterPro" id="IPR002100">
    <property type="entry name" value="TF_MADSbox"/>
</dbReference>
<feature type="domain" description="MADS-box" evidence="7">
    <location>
        <begin position="10"/>
        <end position="70"/>
    </location>
</feature>
<dbReference type="Gene3D" id="3.40.1810.10">
    <property type="entry name" value="Transcription factor, MADS-box"/>
    <property type="match status" value="1"/>
</dbReference>
<keyword evidence="4" id="KW-0804">Transcription</keyword>
<evidence type="ECO:0000313" key="9">
    <source>
        <dbReference type="Proteomes" id="UP000823749"/>
    </source>
</evidence>
<dbReference type="SMART" id="SM00432">
    <property type="entry name" value="MADS"/>
    <property type="match status" value="1"/>
</dbReference>
<evidence type="ECO:0000256" key="3">
    <source>
        <dbReference type="ARBA" id="ARBA00023125"/>
    </source>
</evidence>
<evidence type="ECO:0000256" key="6">
    <source>
        <dbReference type="SAM" id="MobiDB-lite"/>
    </source>
</evidence>
<proteinExistence type="predicted"/>
<dbReference type="InterPro" id="IPR036879">
    <property type="entry name" value="TF_MADSbox_sf"/>
</dbReference>
<dbReference type="PANTHER" id="PTHR47718">
    <property type="entry name" value="OS01G0519700 PROTEIN"/>
    <property type="match status" value="1"/>
</dbReference>
<dbReference type="GO" id="GO:0003677">
    <property type="term" value="F:DNA binding"/>
    <property type="evidence" value="ECO:0007669"/>
    <property type="project" value="UniProtKB-KW"/>
</dbReference>
<accession>A0AAV6J008</accession>
<sequence length="575" mass="64849">MVKAAMELGTHQKNRPLNPINNTKARRLTYLKRKDCIKKKTMELGILCGTDTCTIILGPDGEVETWPENPTHVKSIIGKYRERGKKSARPTGEKTNPNLGLLGWDNDWVSGLSVGELWSLLGDLDSKLEAVENRVGFLNVLNKEQGKNRVGFLNVLNNDEQGNGLDFSLNYWPMEQSVEPLVSGYSCFPLNAQPSSFYGVSDYQFVPVTENHLQPFSMDETLLGLGNGFLAEPIGTPSGEASVSFDGDSYQNVGNYANDYTQKFIPRDEFYSQISPLAEALLGTSYGNPTQFVDDNEFGEGAAAFNFNNCLMDAPDYENWSEEATLMGNFDDYSGEFPDYENGRAKATLMKDSNDCSGELKVGTKVCSDDEAYNLYTEYALRKGFSICRGNKRQDMNGILQQREYLCSKAGYCKIGSISKVKEFNHLETRTDCKARIRFMIDDGIWTISHLNDDHYHELASPEERQNLRFGRKVLKAYGDVITSMVATSIKPTQSYNYLSKEIGPDYVGFTKGDCYNYLHTERKNVIEAEDGQSVINLFKRKQVEDPMFFYSIQVDEKNPNGKFLLEGWKIKVRL</sequence>
<evidence type="ECO:0000259" key="7">
    <source>
        <dbReference type="PROSITE" id="PS50066"/>
    </source>
</evidence>
<organism evidence="8 9">
    <name type="scientific">Rhododendron griersonianum</name>
    <dbReference type="NCBI Taxonomy" id="479676"/>
    <lineage>
        <taxon>Eukaryota</taxon>
        <taxon>Viridiplantae</taxon>
        <taxon>Streptophyta</taxon>
        <taxon>Embryophyta</taxon>
        <taxon>Tracheophyta</taxon>
        <taxon>Spermatophyta</taxon>
        <taxon>Magnoliopsida</taxon>
        <taxon>eudicotyledons</taxon>
        <taxon>Gunneridae</taxon>
        <taxon>Pentapetalae</taxon>
        <taxon>asterids</taxon>
        <taxon>Ericales</taxon>
        <taxon>Ericaceae</taxon>
        <taxon>Ericoideae</taxon>
        <taxon>Rhodoreae</taxon>
        <taxon>Rhododendron</taxon>
    </lineage>
</organism>
<dbReference type="CDD" id="cd00120">
    <property type="entry name" value="MADS"/>
    <property type="match status" value="1"/>
</dbReference>
<evidence type="ECO:0000256" key="1">
    <source>
        <dbReference type="ARBA" id="ARBA00004123"/>
    </source>
</evidence>
<evidence type="ECO:0000256" key="4">
    <source>
        <dbReference type="ARBA" id="ARBA00023163"/>
    </source>
</evidence>
<reference evidence="8" key="1">
    <citation type="submission" date="2020-08" db="EMBL/GenBank/DDBJ databases">
        <title>Plant Genome Project.</title>
        <authorList>
            <person name="Zhang R.-G."/>
        </authorList>
    </citation>
    <scope>NUCLEOTIDE SEQUENCE</scope>
    <source>
        <strain evidence="8">WSP0</strain>
        <tissue evidence="8">Leaf</tissue>
    </source>
</reference>
<dbReference type="EMBL" id="JACTNZ010000008">
    <property type="protein sequence ID" value="KAG5534481.1"/>
    <property type="molecule type" value="Genomic_DNA"/>
</dbReference>
<dbReference type="SUPFAM" id="SSF55455">
    <property type="entry name" value="SRF-like"/>
    <property type="match status" value="1"/>
</dbReference>
<keyword evidence="3" id="KW-0238">DNA-binding</keyword>
<evidence type="ECO:0000256" key="2">
    <source>
        <dbReference type="ARBA" id="ARBA00023015"/>
    </source>
</evidence>
<comment type="subcellular location">
    <subcellularLocation>
        <location evidence="1">Nucleus</location>
    </subcellularLocation>
</comment>
<keyword evidence="2" id="KW-0805">Transcription regulation</keyword>
<comment type="caution">
    <text evidence="8">The sequence shown here is derived from an EMBL/GenBank/DDBJ whole genome shotgun (WGS) entry which is preliminary data.</text>
</comment>
<name>A0AAV6J008_9ERIC</name>
<dbReference type="Pfam" id="PF00319">
    <property type="entry name" value="SRF-TF"/>
    <property type="match status" value="1"/>
</dbReference>
<dbReference type="GO" id="GO:0005634">
    <property type="term" value="C:nucleus"/>
    <property type="evidence" value="ECO:0007669"/>
    <property type="project" value="UniProtKB-SubCell"/>
</dbReference>
<dbReference type="PANTHER" id="PTHR47718:SF17">
    <property type="entry name" value="PROTEIN FAR1-RELATED SEQUENCE 5-LIKE"/>
    <property type="match status" value="1"/>
</dbReference>
<dbReference type="GO" id="GO:0046983">
    <property type="term" value="F:protein dimerization activity"/>
    <property type="evidence" value="ECO:0007669"/>
    <property type="project" value="InterPro"/>
</dbReference>
<protein>
    <recommendedName>
        <fullName evidence="7">MADS-box domain-containing protein</fullName>
    </recommendedName>
</protein>
<dbReference type="Proteomes" id="UP000823749">
    <property type="component" value="Chromosome 8"/>
</dbReference>
<keyword evidence="9" id="KW-1185">Reference proteome</keyword>
<evidence type="ECO:0000313" key="8">
    <source>
        <dbReference type="EMBL" id="KAG5534481.1"/>
    </source>
</evidence>
<dbReference type="PROSITE" id="PS50066">
    <property type="entry name" value="MADS_BOX_2"/>
    <property type="match status" value="1"/>
</dbReference>
<evidence type="ECO:0000256" key="5">
    <source>
        <dbReference type="ARBA" id="ARBA00023242"/>
    </source>
</evidence>
<feature type="region of interest" description="Disordered" evidence="6">
    <location>
        <begin position="1"/>
        <end position="20"/>
    </location>
</feature>
<gene>
    <name evidence="8" type="ORF">RHGRI_022568</name>
</gene>
<dbReference type="InterPro" id="IPR004330">
    <property type="entry name" value="FAR1_DNA_bnd_dom"/>
</dbReference>
<keyword evidence="5" id="KW-0539">Nucleus</keyword>
<dbReference type="Pfam" id="PF03101">
    <property type="entry name" value="FAR1"/>
    <property type="match status" value="1"/>
</dbReference>
<dbReference type="AlphaFoldDB" id="A0AAV6J008"/>